<sequence>GQRVVLMDSDVRGTVVELGRTVKVQTEDGLVLEAAYNEIVMADAEEELMMSGAVPKSPKPDLRHGKECSGGKGSHGNDRYGGRYSNNISVDLHIDALPGGHSVLKGHELEFQMDVFRRVIRDNLRHRGMRITFIHGVGDGTLRNLLRRELDEVFAVKCTWQPGAAGVTVVTIR</sequence>
<dbReference type="EMBL" id="JADIMO010000116">
    <property type="protein sequence ID" value="MBO8445827.1"/>
    <property type="molecule type" value="Genomic_DNA"/>
</dbReference>
<name>A0A9D9ED76_9BACT</name>
<proteinExistence type="predicted"/>
<dbReference type="AlphaFoldDB" id="A0A9D9ED76"/>
<evidence type="ECO:0000259" key="2">
    <source>
        <dbReference type="Pfam" id="PF01713"/>
    </source>
</evidence>
<protein>
    <submittedName>
        <fullName evidence="3">Smr/MutS family protein</fullName>
    </submittedName>
</protein>
<organism evidence="3 4">
    <name type="scientific">Candidatus Cryptobacteroides merdavium</name>
    <dbReference type="NCBI Taxonomy" id="2840769"/>
    <lineage>
        <taxon>Bacteria</taxon>
        <taxon>Pseudomonadati</taxon>
        <taxon>Bacteroidota</taxon>
        <taxon>Bacteroidia</taxon>
        <taxon>Bacteroidales</taxon>
        <taxon>Candidatus Cryptobacteroides</taxon>
    </lineage>
</organism>
<accession>A0A9D9ED76</accession>
<gene>
    <name evidence="3" type="ORF">IAC23_09110</name>
</gene>
<dbReference type="InterPro" id="IPR002625">
    <property type="entry name" value="Smr_dom"/>
</dbReference>
<reference evidence="3" key="2">
    <citation type="journal article" date="2021" name="PeerJ">
        <title>Extensive microbial diversity within the chicken gut microbiome revealed by metagenomics and culture.</title>
        <authorList>
            <person name="Gilroy R."/>
            <person name="Ravi A."/>
            <person name="Getino M."/>
            <person name="Pursley I."/>
            <person name="Horton D.L."/>
            <person name="Alikhan N.F."/>
            <person name="Baker D."/>
            <person name="Gharbi K."/>
            <person name="Hall N."/>
            <person name="Watson M."/>
            <person name="Adriaenssens E.M."/>
            <person name="Foster-Nyarko E."/>
            <person name="Jarju S."/>
            <person name="Secka A."/>
            <person name="Antonio M."/>
            <person name="Oren A."/>
            <person name="Chaudhuri R.R."/>
            <person name="La Ragione R."/>
            <person name="Hildebrand F."/>
            <person name="Pallen M.J."/>
        </authorList>
    </citation>
    <scope>NUCLEOTIDE SEQUENCE</scope>
    <source>
        <strain evidence="3">D5-748</strain>
    </source>
</reference>
<dbReference type="InterPro" id="IPR036063">
    <property type="entry name" value="Smr_dom_sf"/>
</dbReference>
<feature type="compositionally biased region" description="Basic and acidic residues" evidence="1">
    <location>
        <begin position="58"/>
        <end position="80"/>
    </location>
</feature>
<feature type="domain" description="Smr" evidence="2">
    <location>
        <begin position="104"/>
        <end position="173"/>
    </location>
</feature>
<evidence type="ECO:0000313" key="4">
    <source>
        <dbReference type="Proteomes" id="UP000823619"/>
    </source>
</evidence>
<dbReference type="Gene3D" id="3.30.1370.110">
    <property type="match status" value="1"/>
</dbReference>
<feature type="region of interest" description="Disordered" evidence="1">
    <location>
        <begin position="53"/>
        <end position="80"/>
    </location>
</feature>
<evidence type="ECO:0000313" key="3">
    <source>
        <dbReference type="EMBL" id="MBO8445827.1"/>
    </source>
</evidence>
<evidence type="ECO:0000256" key="1">
    <source>
        <dbReference type="SAM" id="MobiDB-lite"/>
    </source>
</evidence>
<comment type="caution">
    <text evidence="3">The sequence shown here is derived from an EMBL/GenBank/DDBJ whole genome shotgun (WGS) entry which is preliminary data.</text>
</comment>
<feature type="non-terminal residue" evidence="3">
    <location>
        <position position="1"/>
    </location>
</feature>
<dbReference type="Pfam" id="PF01713">
    <property type="entry name" value="Smr"/>
    <property type="match status" value="1"/>
</dbReference>
<reference evidence="3" key="1">
    <citation type="submission" date="2020-10" db="EMBL/GenBank/DDBJ databases">
        <authorList>
            <person name="Gilroy R."/>
        </authorList>
    </citation>
    <scope>NUCLEOTIDE SEQUENCE</scope>
    <source>
        <strain evidence="3">D5-748</strain>
    </source>
</reference>
<dbReference type="Proteomes" id="UP000823619">
    <property type="component" value="Unassembled WGS sequence"/>
</dbReference>